<dbReference type="Proteomes" id="UP000775213">
    <property type="component" value="Unassembled WGS sequence"/>
</dbReference>
<comment type="caution">
    <text evidence="2">The sequence shown here is derived from an EMBL/GenBank/DDBJ whole genome shotgun (WGS) entry which is preliminary data.</text>
</comment>
<organism evidence="2 3">
    <name type="scientific">Dendrobium chrysotoxum</name>
    <name type="common">Orchid</name>
    <dbReference type="NCBI Taxonomy" id="161865"/>
    <lineage>
        <taxon>Eukaryota</taxon>
        <taxon>Viridiplantae</taxon>
        <taxon>Streptophyta</taxon>
        <taxon>Embryophyta</taxon>
        <taxon>Tracheophyta</taxon>
        <taxon>Spermatophyta</taxon>
        <taxon>Magnoliopsida</taxon>
        <taxon>Liliopsida</taxon>
        <taxon>Asparagales</taxon>
        <taxon>Orchidaceae</taxon>
        <taxon>Epidendroideae</taxon>
        <taxon>Malaxideae</taxon>
        <taxon>Dendrobiinae</taxon>
        <taxon>Dendrobium</taxon>
    </lineage>
</organism>
<proteinExistence type="predicted"/>
<keyword evidence="3" id="KW-1185">Reference proteome</keyword>
<dbReference type="EMBL" id="JAGFBR010000006">
    <property type="protein sequence ID" value="KAH0465837.1"/>
    <property type="molecule type" value="Genomic_DNA"/>
</dbReference>
<gene>
    <name evidence="2" type="ORF">IEQ34_005940</name>
</gene>
<evidence type="ECO:0000313" key="3">
    <source>
        <dbReference type="Proteomes" id="UP000775213"/>
    </source>
</evidence>
<reference evidence="2 3" key="1">
    <citation type="journal article" date="2021" name="Hortic Res">
        <title>Chromosome-scale assembly of the Dendrobium chrysotoxum genome enhances the understanding of orchid evolution.</title>
        <authorList>
            <person name="Zhang Y."/>
            <person name="Zhang G.Q."/>
            <person name="Zhang D."/>
            <person name="Liu X.D."/>
            <person name="Xu X.Y."/>
            <person name="Sun W.H."/>
            <person name="Yu X."/>
            <person name="Zhu X."/>
            <person name="Wang Z.W."/>
            <person name="Zhao X."/>
            <person name="Zhong W.Y."/>
            <person name="Chen H."/>
            <person name="Yin W.L."/>
            <person name="Huang T."/>
            <person name="Niu S.C."/>
            <person name="Liu Z.J."/>
        </authorList>
    </citation>
    <scope>NUCLEOTIDE SEQUENCE [LARGE SCALE GENOMIC DNA]</scope>
    <source>
        <strain evidence="2">Lindl</strain>
    </source>
</reference>
<name>A0AAV7HAA9_DENCH</name>
<protein>
    <submittedName>
        <fullName evidence="2">Uncharacterized protein</fullName>
    </submittedName>
</protein>
<sequence length="278" mass="30271">MPVVPEINFPEKVKIISVIQHCSIDKDYAIAFTIELTLDGKKILDLNAAEVYSPILELILGPVIGPISPNEKEGGFEPTIEAPEARSIFEKGSSFGIPFTTKNQKKNYLRRVRRKIAKSRKVEPEAVEDLPIPASSPLLQGSHFHPLATASGEERVSRIASIPPCPVDYSTKRTHKEKQLQRTRMLRNIIHTCAAQTPVGLIISSDVPVVDPISASVSSSKPPPITPELSTRRPKDSTLYDVGAFTLQTPAPSIEVNVPHSVEDATLLTTSSGAIEGE</sequence>
<evidence type="ECO:0000313" key="2">
    <source>
        <dbReference type="EMBL" id="KAH0465837.1"/>
    </source>
</evidence>
<accession>A0AAV7HAA9</accession>
<feature type="region of interest" description="Disordered" evidence="1">
    <location>
        <begin position="214"/>
        <end position="235"/>
    </location>
</feature>
<evidence type="ECO:0000256" key="1">
    <source>
        <dbReference type="SAM" id="MobiDB-lite"/>
    </source>
</evidence>
<dbReference type="AlphaFoldDB" id="A0AAV7HAA9"/>